<comment type="subcellular location">
    <subcellularLocation>
        <location evidence="1">Cell membrane</location>
        <topology evidence="1">Multi-pass membrane protein</topology>
    </subcellularLocation>
</comment>
<feature type="transmembrane region" description="Helical" evidence="8">
    <location>
        <begin position="284"/>
        <end position="305"/>
    </location>
</feature>
<keyword evidence="6 8" id="KW-1133">Transmembrane helix</keyword>
<evidence type="ECO:0000313" key="9">
    <source>
        <dbReference type="EMBL" id="SDS97009.1"/>
    </source>
</evidence>
<dbReference type="PANTHER" id="PTHR30472:SF1">
    <property type="entry name" value="FE(3+) DICITRATE TRANSPORT SYSTEM PERMEASE PROTEIN FECC-RELATED"/>
    <property type="match status" value="1"/>
</dbReference>
<dbReference type="RefSeq" id="WP_090275125.1">
    <property type="nucleotide sequence ID" value="NZ_LT629748.1"/>
</dbReference>
<dbReference type="AlphaFoldDB" id="A0A1H1WLF3"/>
<evidence type="ECO:0000313" key="10">
    <source>
        <dbReference type="Proteomes" id="UP000243426"/>
    </source>
</evidence>
<dbReference type="Gene3D" id="1.10.3470.10">
    <property type="entry name" value="ABC transporter involved in vitamin B12 uptake, BtuC"/>
    <property type="match status" value="1"/>
</dbReference>
<feature type="transmembrane region" description="Helical" evidence="8">
    <location>
        <begin position="245"/>
        <end position="272"/>
    </location>
</feature>
<feature type="transmembrane region" description="Helical" evidence="8">
    <location>
        <begin position="100"/>
        <end position="121"/>
    </location>
</feature>
<evidence type="ECO:0000256" key="5">
    <source>
        <dbReference type="ARBA" id="ARBA00022692"/>
    </source>
</evidence>
<keyword evidence="3" id="KW-0813">Transport</keyword>
<dbReference type="GO" id="GO:0022857">
    <property type="term" value="F:transmembrane transporter activity"/>
    <property type="evidence" value="ECO:0007669"/>
    <property type="project" value="InterPro"/>
</dbReference>
<comment type="similarity">
    <text evidence="2">Belongs to the binding-protein-dependent transport system permease family. FecCD subfamily.</text>
</comment>
<organism evidence="9 10">
    <name type="scientific">Halopseudomonas litoralis</name>
    <dbReference type="NCBI Taxonomy" id="797277"/>
    <lineage>
        <taxon>Bacteria</taxon>
        <taxon>Pseudomonadati</taxon>
        <taxon>Pseudomonadota</taxon>
        <taxon>Gammaproteobacteria</taxon>
        <taxon>Pseudomonadales</taxon>
        <taxon>Pseudomonadaceae</taxon>
        <taxon>Halopseudomonas</taxon>
    </lineage>
</organism>
<dbReference type="GO" id="GO:0033214">
    <property type="term" value="P:siderophore-iron import into cell"/>
    <property type="evidence" value="ECO:0007669"/>
    <property type="project" value="TreeGrafter"/>
</dbReference>
<dbReference type="Proteomes" id="UP000243426">
    <property type="component" value="Chromosome I"/>
</dbReference>
<dbReference type="SUPFAM" id="SSF81345">
    <property type="entry name" value="ABC transporter involved in vitamin B12 uptake, BtuC"/>
    <property type="match status" value="1"/>
</dbReference>
<accession>A0A1H1WLF3</accession>
<keyword evidence="5 8" id="KW-0812">Transmembrane</keyword>
<dbReference type="PANTHER" id="PTHR30472">
    <property type="entry name" value="FERRIC ENTEROBACTIN TRANSPORT SYSTEM PERMEASE PROTEIN"/>
    <property type="match status" value="1"/>
</dbReference>
<evidence type="ECO:0000256" key="1">
    <source>
        <dbReference type="ARBA" id="ARBA00004651"/>
    </source>
</evidence>
<evidence type="ECO:0000256" key="3">
    <source>
        <dbReference type="ARBA" id="ARBA00022448"/>
    </source>
</evidence>
<dbReference type="CDD" id="cd06550">
    <property type="entry name" value="TM_ABC_iron-siderophores_like"/>
    <property type="match status" value="1"/>
</dbReference>
<feature type="transmembrane region" description="Helical" evidence="8">
    <location>
        <begin position="71"/>
        <end position="88"/>
    </location>
</feature>
<dbReference type="EMBL" id="LT629748">
    <property type="protein sequence ID" value="SDS97009.1"/>
    <property type="molecule type" value="Genomic_DNA"/>
</dbReference>
<dbReference type="InterPro" id="IPR037294">
    <property type="entry name" value="ABC_BtuC-like"/>
</dbReference>
<dbReference type="OrthoDB" id="9055647at2"/>
<feature type="transmembrane region" description="Helical" evidence="8">
    <location>
        <begin position="127"/>
        <end position="150"/>
    </location>
</feature>
<feature type="transmembrane region" description="Helical" evidence="8">
    <location>
        <begin position="157"/>
        <end position="177"/>
    </location>
</feature>
<name>A0A1H1WLF3_9GAMM</name>
<dbReference type="GO" id="GO:0005886">
    <property type="term" value="C:plasma membrane"/>
    <property type="evidence" value="ECO:0007669"/>
    <property type="project" value="UniProtKB-SubCell"/>
</dbReference>
<dbReference type="InterPro" id="IPR000522">
    <property type="entry name" value="ABC_transptr_permease_BtuC"/>
</dbReference>
<keyword evidence="4" id="KW-1003">Cell membrane</keyword>
<evidence type="ECO:0000256" key="6">
    <source>
        <dbReference type="ARBA" id="ARBA00022989"/>
    </source>
</evidence>
<proteinExistence type="inferred from homology"/>
<evidence type="ECO:0000256" key="4">
    <source>
        <dbReference type="ARBA" id="ARBA00022475"/>
    </source>
</evidence>
<evidence type="ECO:0000256" key="2">
    <source>
        <dbReference type="ARBA" id="ARBA00007935"/>
    </source>
</evidence>
<dbReference type="Pfam" id="PF01032">
    <property type="entry name" value="FecCD"/>
    <property type="match status" value="1"/>
</dbReference>
<keyword evidence="7 8" id="KW-0472">Membrane</keyword>
<sequence>MVKFATPLPAQQWAVLASGAALLTVLLMLSLATGAGVYGASEVLGYFRGDAALLADDKLAMIINTLRLPRTLAALVVGASLAIAASLLQSATRNPLAEPGLLGVNAGAVMGLVVGLIYFGIESTQGYLLWSSAGALLGNLIVLGIGLMLGQASPLKLILAGVALSAVFGGLSNYLLLANQTALEQFRFWNLGSLSASELDAVRLITPVVLVALALAVMLCRQLTLMQMGDAQAKSLGIHTTRVRIGVLVASTLFTACAISLAGPIGFVGFLAAYCARLVEPVKLMPQMLFSALFGMLFLLAADILARWAIQPFEMPVGTLLAVIGAPALIAIVLRGGFRSLLTVK</sequence>
<protein>
    <submittedName>
        <fullName evidence="9">Iron complex transport system permease protein</fullName>
    </submittedName>
</protein>
<evidence type="ECO:0000256" key="7">
    <source>
        <dbReference type="ARBA" id="ARBA00023136"/>
    </source>
</evidence>
<gene>
    <name evidence="9" type="ORF">SAMN05216198_3290</name>
</gene>
<reference evidence="10" key="1">
    <citation type="submission" date="2016-10" db="EMBL/GenBank/DDBJ databases">
        <authorList>
            <person name="Varghese N."/>
            <person name="Submissions S."/>
        </authorList>
    </citation>
    <scope>NUCLEOTIDE SEQUENCE [LARGE SCALE GENOMIC DNA]</scope>
    <source>
        <strain evidence="10">2SM5</strain>
    </source>
</reference>
<keyword evidence="10" id="KW-1185">Reference proteome</keyword>
<feature type="transmembrane region" description="Helical" evidence="8">
    <location>
        <begin position="204"/>
        <end position="224"/>
    </location>
</feature>
<evidence type="ECO:0000256" key="8">
    <source>
        <dbReference type="SAM" id="Phobius"/>
    </source>
</evidence>
<feature type="transmembrane region" description="Helical" evidence="8">
    <location>
        <begin position="317"/>
        <end position="338"/>
    </location>
</feature>
<dbReference type="STRING" id="797277.SAMN05216198_3290"/>